<dbReference type="Proteomes" id="UP000536179">
    <property type="component" value="Unassembled WGS sequence"/>
</dbReference>
<dbReference type="SUPFAM" id="SSF55804">
    <property type="entry name" value="Phoshotransferase/anion transport protein"/>
    <property type="match status" value="1"/>
</dbReference>
<organism evidence="4 5">
    <name type="scientific">Aporhodopirellula rubra</name>
    <dbReference type="NCBI Taxonomy" id="980271"/>
    <lineage>
        <taxon>Bacteria</taxon>
        <taxon>Pseudomonadati</taxon>
        <taxon>Planctomycetota</taxon>
        <taxon>Planctomycetia</taxon>
        <taxon>Pirellulales</taxon>
        <taxon>Pirellulaceae</taxon>
        <taxon>Aporhodopirellula</taxon>
    </lineage>
</organism>
<dbReference type="InterPro" id="IPR016152">
    <property type="entry name" value="PTrfase/Anion_transptr"/>
</dbReference>
<dbReference type="RefSeq" id="WP_009095083.1">
    <property type="nucleotide sequence ID" value="NZ_JACHXU010000027.1"/>
</dbReference>
<accession>A0A7W5E3Y2</accession>
<evidence type="ECO:0000259" key="3">
    <source>
        <dbReference type="PROSITE" id="PS51094"/>
    </source>
</evidence>
<dbReference type="GO" id="GO:0016740">
    <property type="term" value="F:transferase activity"/>
    <property type="evidence" value="ECO:0007669"/>
    <property type="project" value="UniProtKB-KW"/>
</dbReference>
<evidence type="ECO:0000256" key="1">
    <source>
        <dbReference type="ARBA" id="ARBA00004496"/>
    </source>
</evidence>
<evidence type="ECO:0000256" key="2">
    <source>
        <dbReference type="ARBA" id="ARBA00022679"/>
    </source>
</evidence>
<gene>
    <name evidence="4" type="ORF">FHS27_005601</name>
</gene>
<dbReference type="AlphaFoldDB" id="A0A7W5E3Y2"/>
<dbReference type="Pfam" id="PF00359">
    <property type="entry name" value="PTS_EIIA_2"/>
    <property type="match status" value="1"/>
</dbReference>
<comment type="subcellular location">
    <subcellularLocation>
        <location evidence="1">Cytoplasm</location>
    </subcellularLocation>
</comment>
<dbReference type="InterPro" id="IPR051541">
    <property type="entry name" value="PTS_SugarTrans_NitroReg"/>
</dbReference>
<evidence type="ECO:0000313" key="5">
    <source>
        <dbReference type="Proteomes" id="UP000536179"/>
    </source>
</evidence>
<evidence type="ECO:0000313" key="4">
    <source>
        <dbReference type="EMBL" id="MBB3209761.1"/>
    </source>
</evidence>
<sequence length="159" mass="17476">MKFSDFVKKDAIRANLQSTTKEAVIDELVQSLLDAGEIAADQRDDIIAAIMKREELGSTGIGRGVAVPHTKHPSVPELVGTVGVSEVGVDFDSLDGERVQLFFLLISPPERPGDHLRALENISRQLRDESFCRFLKQSKTADDIQQLLQEADDNQFAAG</sequence>
<keyword evidence="2" id="KW-0808">Transferase</keyword>
<proteinExistence type="predicted"/>
<feature type="domain" description="PTS EIIA type-2" evidence="3">
    <location>
        <begin position="5"/>
        <end position="151"/>
    </location>
</feature>
<dbReference type="Gene3D" id="3.40.930.10">
    <property type="entry name" value="Mannitol-specific EII, Chain A"/>
    <property type="match status" value="1"/>
</dbReference>
<dbReference type="CDD" id="cd00211">
    <property type="entry name" value="PTS_IIA_fru"/>
    <property type="match status" value="1"/>
</dbReference>
<dbReference type="PROSITE" id="PS51094">
    <property type="entry name" value="PTS_EIIA_TYPE_2"/>
    <property type="match status" value="1"/>
</dbReference>
<comment type="caution">
    <text evidence="4">The sequence shown here is derived from an EMBL/GenBank/DDBJ whole genome shotgun (WGS) entry which is preliminary data.</text>
</comment>
<dbReference type="PANTHER" id="PTHR47738:SF2">
    <property type="entry name" value="PTS SYSTEM FRUCTOSE-LIKE EIIA COMPONENT"/>
    <property type="match status" value="1"/>
</dbReference>
<name>A0A7W5E3Y2_9BACT</name>
<protein>
    <submittedName>
        <fullName evidence="4">PTS system fructose-specific IIA component/PTS system nitrogen regulatory IIA component</fullName>
    </submittedName>
</protein>
<reference evidence="4 5" key="1">
    <citation type="submission" date="2020-08" db="EMBL/GenBank/DDBJ databases">
        <title>Genomic Encyclopedia of Type Strains, Phase III (KMG-III): the genomes of soil and plant-associated and newly described type strains.</title>
        <authorList>
            <person name="Whitman W."/>
        </authorList>
    </citation>
    <scope>NUCLEOTIDE SEQUENCE [LARGE SCALE GENOMIC DNA]</scope>
    <source>
        <strain evidence="4 5">CECT 8075</strain>
    </source>
</reference>
<dbReference type="EMBL" id="JACHXU010000027">
    <property type="protein sequence ID" value="MBB3209761.1"/>
    <property type="molecule type" value="Genomic_DNA"/>
</dbReference>
<dbReference type="FunFam" id="3.40.930.10:FF:000009">
    <property type="entry name" value="PTS system, fructose specific IIABC component"/>
    <property type="match status" value="1"/>
</dbReference>
<dbReference type="InterPro" id="IPR002178">
    <property type="entry name" value="PTS_EIIA_type-2_dom"/>
</dbReference>
<keyword evidence="5" id="KW-1185">Reference proteome</keyword>
<dbReference type="PANTHER" id="PTHR47738">
    <property type="entry name" value="PTS SYSTEM FRUCTOSE-LIKE EIIA COMPONENT-RELATED"/>
    <property type="match status" value="1"/>
</dbReference>
<dbReference type="GO" id="GO:0005737">
    <property type="term" value="C:cytoplasm"/>
    <property type="evidence" value="ECO:0007669"/>
    <property type="project" value="UniProtKB-SubCell"/>
</dbReference>